<evidence type="ECO:0000313" key="1">
    <source>
        <dbReference type="EMBL" id="MFF0499904.1"/>
    </source>
</evidence>
<proteinExistence type="predicted"/>
<organism evidence="1 2">
    <name type="scientific">Nocardia aobensis</name>
    <dbReference type="NCBI Taxonomy" id="257277"/>
    <lineage>
        <taxon>Bacteria</taxon>
        <taxon>Bacillati</taxon>
        <taxon>Actinomycetota</taxon>
        <taxon>Actinomycetes</taxon>
        <taxon>Mycobacteriales</taxon>
        <taxon>Nocardiaceae</taxon>
        <taxon>Nocardia</taxon>
    </lineage>
</organism>
<comment type="caution">
    <text evidence="1">The sequence shown here is derived from an EMBL/GenBank/DDBJ whole genome shotgun (WGS) entry which is preliminary data.</text>
</comment>
<protein>
    <submittedName>
        <fullName evidence="1">Uncharacterized protein</fullName>
    </submittedName>
</protein>
<evidence type="ECO:0000313" key="2">
    <source>
        <dbReference type="Proteomes" id="UP001601442"/>
    </source>
</evidence>
<dbReference type="RefSeq" id="WP_387398779.1">
    <property type="nucleotide sequence ID" value="NZ_JBIAMT010000005.1"/>
</dbReference>
<name>A0ABW6P9U5_9NOCA</name>
<accession>A0ABW6P9U5</accession>
<gene>
    <name evidence="1" type="ORF">ACFYU5_26125</name>
</gene>
<dbReference type="EMBL" id="JBIAMT010000005">
    <property type="protein sequence ID" value="MFF0499904.1"/>
    <property type="molecule type" value="Genomic_DNA"/>
</dbReference>
<reference evidence="1 2" key="1">
    <citation type="submission" date="2024-10" db="EMBL/GenBank/DDBJ databases">
        <title>The Natural Products Discovery Center: Release of the First 8490 Sequenced Strains for Exploring Actinobacteria Biosynthetic Diversity.</title>
        <authorList>
            <person name="Kalkreuter E."/>
            <person name="Kautsar S.A."/>
            <person name="Yang D."/>
            <person name="Bader C.D."/>
            <person name="Teijaro C.N."/>
            <person name="Fluegel L."/>
            <person name="Davis C.M."/>
            <person name="Simpson J.R."/>
            <person name="Lauterbach L."/>
            <person name="Steele A.D."/>
            <person name="Gui C."/>
            <person name="Meng S."/>
            <person name="Li G."/>
            <person name="Viehrig K."/>
            <person name="Ye F."/>
            <person name="Su P."/>
            <person name="Kiefer A.F."/>
            <person name="Nichols A."/>
            <person name="Cepeda A.J."/>
            <person name="Yan W."/>
            <person name="Fan B."/>
            <person name="Jiang Y."/>
            <person name="Adhikari A."/>
            <person name="Zheng C.-J."/>
            <person name="Schuster L."/>
            <person name="Cowan T.M."/>
            <person name="Smanski M.J."/>
            <person name="Chevrette M.G."/>
            <person name="De Carvalho L.P.S."/>
            <person name="Shen B."/>
        </authorList>
    </citation>
    <scope>NUCLEOTIDE SEQUENCE [LARGE SCALE GENOMIC DNA]</scope>
    <source>
        <strain evidence="1 2">NPDC004119</strain>
    </source>
</reference>
<sequence length="169" mass="17863">MNSAVTSRMEIGAQVADGYRQPGIRRIEQLLEASPTGWLTMSLTEIAVAAGLPTVGAARMALRSLDPIDHTISVDVDAVDPQTTFDIVWAPVLGIVDLMLDWGLSTVEVSVDELAAWLTVGIAVTHRALRSLAVVPGIHVEVSPIIPESVRISLDVTNCPLTTPGCSAA</sequence>
<dbReference type="Proteomes" id="UP001601442">
    <property type="component" value="Unassembled WGS sequence"/>
</dbReference>
<keyword evidence="2" id="KW-1185">Reference proteome</keyword>